<sequence length="207" mass="24339">MDHIQAFGEFQKKDGYIFRKSAYLQWGEQTNSIGSFLLLNPGKAKPSNMKNMEGEIDGHYKVDTDLTMKQMVKLVEKIYQADKLNGRIYIYNLFSLRNPKNQEAIMHFEQLAEAKLIEPEEVLPSVEELQKHPWICCGWGISKEKKFKHLQKMKSLWQLRLQESGIRTFGKLHKNGTDYYHIKPQLVTDQELLIDELLNIYQMKYPV</sequence>
<evidence type="ECO:0000313" key="1">
    <source>
        <dbReference type="EMBL" id="UUI02532.1"/>
    </source>
</evidence>
<dbReference type="RefSeq" id="WP_256707768.1">
    <property type="nucleotide sequence ID" value="NZ_CP101914.1"/>
</dbReference>
<dbReference type="EMBL" id="CP101914">
    <property type="protein sequence ID" value="UUI02532.1"/>
    <property type="molecule type" value="Genomic_DNA"/>
</dbReference>
<evidence type="ECO:0000313" key="2">
    <source>
        <dbReference type="Proteomes" id="UP001059773"/>
    </source>
</evidence>
<reference evidence="1" key="1">
    <citation type="submission" date="2022-07" db="EMBL/GenBank/DDBJ databases">
        <title>FELIX.</title>
        <authorList>
            <person name="Wan K.H."/>
            <person name="Park S."/>
            <person name="Lawrence Q."/>
            <person name="Eichenberger J.P."/>
            <person name="Booth B.W."/>
            <person name="Piaggio A.J."/>
            <person name="Chandler J.C."/>
            <person name="Franklin A.B."/>
            <person name="Celniker S.E."/>
        </authorList>
    </citation>
    <scope>NUCLEOTIDE SEQUENCE</scope>
    <source>
        <strain evidence="1">QA-1986 374</strain>
    </source>
</reference>
<name>A0ABY5JSV5_9BACI</name>
<accession>A0ABY5JSV5</accession>
<gene>
    <name evidence="1" type="ORF">NP439_21230</name>
</gene>
<dbReference type="Proteomes" id="UP001059773">
    <property type="component" value="Chromosome"/>
</dbReference>
<keyword evidence="2" id="KW-1185">Reference proteome</keyword>
<protein>
    <recommendedName>
        <fullName evidence="3">DUF1643 domain-containing protein</fullName>
    </recommendedName>
</protein>
<organism evidence="1 2">
    <name type="scientific">Oceanobacillus jeddahense</name>
    <dbReference type="NCBI Taxonomy" id="1462527"/>
    <lineage>
        <taxon>Bacteria</taxon>
        <taxon>Bacillati</taxon>
        <taxon>Bacillota</taxon>
        <taxon>Bacilli</taxon>
        <taxon>Bacillales</taxon>
        <taxon>Bacillaceae</taxon>
        <taxon>Oceanobacillus</taxon>
    </lineage>
</organism>
<evidence type="ECO:0008006" key="3">
    <source>
        <dbReference type="Google" id="ProtNLM"/>
    </source>
</evidence>
<proteinExistence type="predicted"/>